<dbReference type="CTD" id="143884"/>
<comment type="similarity">
    <text evidence="1">Belongs to the CWF19 family.</text>
</comment>
<feature type="compositionally biased region" description="Basic and acidic residues" evidence="2">
    <location>
        <begin position="548"/>
        <end position="562"/>
    </location>
</feature>
<keyword evidence="6" id="KW-1185">Reference proteome</keyword>
<proteinExistence type="inferred from homology"/>
<feature type="compositionally biased region" description="Low complexity" evidence="2">
    <location>
        <begin position="200"/>
        <end position="209"/>
    </location>
</feature>
<feature type="compositionally biased region" description="Basic and acidic residues" evidence="2">
    <location>
        <begin position="529"/>
        <end position="540"/>
    </location>
</feature>
<feature type="compositionally biased region" description="Low complexity" evidence="2">
    <location>
        <begin position="415"/>
        <end position="437"/>
    </location>
</feature>
<dbReference type="AlphaFoldDB" id="A0A7M7NLA5"/>
<evidence type="ECO:0000256" key="1">
    <source>
        <dbReference type="ARBA" id="ARBA00006795"/>
    </source>
</evidence>
<dbReference type="Proteomes" id="UP000007110">
    <property type="component" value="Unassembled WGS sequence"/>
</dbReference>
<dbReference type="GO" id="GO:0000398">
    <property type="term" value="P:mRNA splicing, via spliceosome"/>
    <property type="evidence" value="ECO:0000318"/>
    <property type="project" value="GO_Central"/>
</dbReference>
<dbReference type="FunCoup" id="A0A7M7NLA5">
    <property type="interactions" value="856"/>
</dbReference>
<dbReference type="GO" id="GO:0071014">
    <property type="term" value="C:post-mRNA release spliceosomal complex"/>
    <property type="evidence" value="ECO:0000318"/>
    <property type="project" value="GO_Central"/>
</dbReference>
<reference evidence="6" key="1">
    <citation type="submission" date="2015-02" db="EMBL/GenBank/DDBJ databases">
        <title>Genome sequencing for Strongylocentrotus purpuratus.</title>
        <authorList>
            <person name="Murali S."/>
            <person name="Liu Y."/>
            <person name="Vee V."/>
            <person name="English A."/>
            <person name="Wang M."/>
            <person name="Skinner E."/>
            <person name="Han Y."/>
            <person name="Muzny D.M."/>
            <person name="Worley K.C."/>
            <person name="Gibbs R.A."/>
        </authorList>
    </citation>
    <scope>NUCLEOTIDE SEQUENCE</scope>
</reference>
<feature type="region of interest" description="Disordered" evidence="2">
    <location>
        <begin position="522"/>
        <end position="579"/>
    </location>
</feature>
<accession>A0A7M7NLA5</accession>
<sequence>MKSKKHKKDKKKQKKKKHRQRNETSSEESSEPEMEWVESTSSSSLQPPKAPSPDPVPITASQEDSPLPQGEGNWLESPFLTAATSVADIRKKKNAEKEKEREKTKNLADADYSARELNPYWKEGGTGLPEDEETSRHKAPPPARRVGHGVDGGVSWLKKSYQRAVEQARESGRPVKEVVAERWGSVAEYEKLFAEAMEASRGSSGSRGPRGPPPGWRKRRDEDGEDRRGEDGRRDGRRDDEKERRKDDREDRSESRDKYRRYDSDSRRDSTSRGFRRPGERDKDDSLRSKFKRPGDEDGGRSYRNDGHRPRPSYDKGSSSRERSRNDDLPSWRKTGFKKPGEDDDSSSHSRSSSSRMIPPPASASSSGGWRKPGFKRPGDERQDSRSSPSSSGGSRKSRDEELDKDDRHSRGGHSSSQNNTSSSALLPTSFSSASSRRSGRRSDSEEENSDDVGSSGSSSPDTKEEKGGREEREKDKSPSPVKLLSDIEMNQLGAKLIKAEIMGNEAQAQKLKAEIESARQARVAYKTKQLESKEKEKAPSKQTSKRPNAEREEVILTRTDHSGQSWPLAEETAAPTGGKKIRKKNIVTHDKGGERERYFADDDDVDLETMVRREKMGSGDDNNRLLNKVASKKLALLDSEFNTLDEMFVSSAAKAEPKAKIEERERSRAIADHQHTVARLSKCSFCLESEEMKKHLIVALGLKVYLCVPQTRCISEGQCYIVPMQHAVASTALDEDVWAEIQVFRKGLTRMFEDHEMDVAFLETCMNPKKQRHMCIECLPIPRELGEMAPIYFKKAIQESESEWTQNKKLIDTRQKDIRRSVPRGFPFFSVDFGLDGGFAHVIEDELLFPHYFGKEVIGGLLDVEPRLWRHPPRENFQDQSKRVLELSQWWKPFDWTKEIDREKS</sequence>
<protein>
    <recommendedName>
        <fullName evidence="7">CWF19-like protein 2</fullName>
    </recommendedName>
</protein>
<dbReference type="InParanoid" id="A0A7M7NLA5"/>
<feature type="domain" description="Cwf19-like protein C-terminal" evidence="3">
    <location>
        <begin position="804"/>
        <end position="898"/>
    </location>
</feature>
<dbReference type="OMA" id="FMKCLTR"/>
<evidence type="ECO:0000256" key="2">
    <source>
        <dbReference type="SAM" id="MobiDB-lite"/>
    </source>
</evidence>
<feature type="compositionally biased region" description="Basic and acidic residues" evidence="2">
    <location>
        <begin position="462"/>
        <end position="478"/>
    </location>
</feature>
<dbReference type="InterPro" id="IPR006768">
    <property type="entry name" value="Cwf19-like_C_dom-1"/>
</dbReference>
<feature type="compositionally biased region" description="Basic and acidic residues" evidence="2">
    <location>
        <begin position="95"/>
        <end position="114"/>
    </location>
</feature>
<dbReference type="KEGG" id="spu:762923"/>
<dbReference type="Pfam" id="PF04676">
    <property type="entry name" value="CwfJ_C_2"/>
    <property type="match status" value="1"/>
</dbReference>
<feature type="compositionally biased region" description="Acidic residues" evidence="2">
    <location>
        <begin position="25"/>
        <end position="36"/>
    </location>
</feature>
<feature type="compositionally biased region" description="Low complexity" evidence="2">
    <location>
        <begin position="386"/>
        <end position="395"/>
    </location>
</feature>
<dbReference type="InterPro" id="IPR040194">
    <property type="entry name" value="Cwf19-like"/>
</dbReference>
<evidence type="ECO:0008006" key="7">
    <source>
        <dbReference type="Google" id="ProtNLM"/>
    </source>
</evidence>
<feature type="compositionally biased region" description="Basic and acidic residues" evidence="2">
    <location>
        <begin position="397"/>
        <end position="410"/>
    </location>
</feature>
<evidence type="ECO:0000313" key="6">
    <source>
        <dbReference type="Proteomes" id="UP000007110"/>
    </source>
</evidence>
<dbReference type="PANTHER" id="PTHR12072:SF5">
    <property type="entry name" value="CWF19-LIKE PROTEIN 2"/>
    <property type="match status" value="1"/>
</dbReference>
<name>A0A7M7NLA5_STRPU</name>
<feature type="region of interest" description="Disordered" evidence="2">
    <location>
        <begin position="1"/>
        <end position="151"/>
    </location>
</feature>
<feature type="compositionally biased region" description="Low complexity" evidence="2">
    <location>
        <begin position="349"/>
        <end position="367"/>
    </location>
</feature>
<dbReference type="GeneID" id="762923"/>
<organism evidence="5 6">
    <name type="scientific">Strongylocentrotus purpuratus</name>
    <name type="common">Purple sea urchin</name>
    <dbReference type="NCBI Taxonomy" id="7668"/>
    <lineage>
        <taxon>Eukaryota</taxon>
        <taxon>Metazoa</taxon>
        <taxon>Echinodermata</taxon>
        <taxon>Eleutherozoa</taxon>
        <taxon>Echinozoa</taxon>
        <taxon>Echinoidea</taxon>
        <taxon>Euechinoidea</taxon>
        <taxon>Echinacea</taxon>
        <taxon>Camarodonta</taxon>
        <taxon>Echinidea</taxon>
        <taxon>Strongylocentrotidae</taxon>
        <taxon>Strongylocentrotus</taxon>
    </lineage>
</organism>
<evidence type="ECO:0000259" key="4">
    <source>
        <dbReference type="Pfam" id="PF04677"/>
    </source>
</evidence>
<dbReference type="RefSeq" id="XP_030836444.1">
    <property type="nucleotide sequence ID" value="XM_030980584.1"/>
</dbReference>
<evidence type="ECO:0000259" key="3">
    <source>
        <dbReference type="Pfam" id="PF04676"/>
    </source>
</evidence>
<dbReference type="EnsemblMetazoa" id="XM_030980584">
    <property type="protein sequence ID" value="XP_030836444"/>
    <property type="gene ID" value="LOC762923"/>
</dbReference>
<feature type="region of interest" description="Disordered" evidence="2">
    <location>
        <begin position="197"/>
        <end position="487"/>
    </location>
</feature>
<reference evidence="5" key="2">
    <citation type="submission" date="2021-01" db="UniProtKB">
        <authorList>
            <consortium name="EnsemblMetazoa"/>
        </authorList>
    </citation>
    <scope>IDENTIFICATION</scope>
</reference>
<dbReference type="InterPro" id="IPR006767">
    <property type="entry name" value="Cwf19-like_C_dom-2"/>
</dbReference>
<evidence type="ECO:0000313" key="5">
    <source>
        <dbReference type="EnsemblMetazoa" id="XP_030836444"/>
    </source>
</evidence>
<feature type="domain" description="Cwf19-like C-terminal" evidence="4">
    <location>
        <begin position="673"/>
        <end position="795"/>
    </location>
</feature>
<dbReference type="OrthoDB" id="2113965at2759"/>
<dbReference type="Pfam" id="PF04677">
    <property type="entry name" value="CwfJ_C_1"/>
    <property type="match status" value="1"/>
</dbReference>
<feature type="compositionally biased region" description="Basic residues" evidence="2">
    <location>
        <begin position="1"/>
        <end position="20"/>
    </location>
</feature>
<feature type="compositionally biased region" description="Basic and acidic residues" evidence="2">
    <location>
        <begin position="219"/>
        <end position="331"/>
    </location>
</feature>
<dbReference type="PANTHER" id="PTHR12072">
    <property type="entry name" value="CWF19, CELL CYCLE CONTROL PROTEIN"/>
    <property type="match status" value="1"/>
</dbReference>